<organism evidence="1 2">
    <name type="scientific">Anabas testudineus</name>
    <name type="common">Climbing perch</name>
    <name type="synonym">Anthias testudineus</name>
    <dbReference type="NCBI Taxonomy" id="64144"/>
    <lineage>
        <taxon>Eukaryota</taxon>
        <taxon>Metazoa</taxon>
        <taxon>Chordata</taxon>
        <taxon>Craniata</taxon>
        <taxon>Vertebrata</taxon>
        <taxon>Euteleostomi</taxon>
        <taxon>Actinopterygii</taxon>
        <taxon>Neopterygii</taxon>
        <taxon>Teleostei</taxon>
        <taxon>Neoteleostei</taxon>
        <taxon>Acanthomorphata</taxon>
        <taxon>Anabantaria</taxon>
        <taxon>Anabantiformes</taxon>
        <taxon>Anabantoidei</taxon>
        <taxon>Anabantidae</taxon>
        <taxon>Anabas</taxon>
    </lineage>
</organism>
<reference evidence="1" key="1">
    <citation type="submission" date="2021-04" db="EMBL/GenBank/DDBJ databases">
        <authorList>
            <consortium name="Wellcome Sanger Institute Data Sharing"/>
        </authorList>
    </citation>
    <scope>NUCLEOTIDE SEQUENCE [LARGE SCALE GENOMIC DNA]</scope>
</reference>
<sequence>INNGLRRQVVHLLTKISCSFTTNMLVFQKVDSLNPTEQHVWKDQNSTAGLISLVIKTNLRYFTSVLPSYDTSCTH</sequence>
<evidence type="ECO:0000313" key="1">
    <source>
        <dbReference type="Ensembl" id="ENSATEP00000048613.1"/>
    </source>
</evidence>
<accession>A0A7N6FB92</accession>
<dbReference type="Proteomes" id="UP000265040">
    <property type="component" value="Chromosome 3"/>
</dbReference>
<evidence type="ECO:0000313" key="2">
    <source>
        <dbReference type="Proteomes" id="UP000265040"/>
    </source>
</evidence>
<dbReference type="InParanoid" id="A0A7N6FB92"/>
<proteinExistence type="predicted"/>
<reference evidence="1" key="2">
    <citation type="submission" date="2025-08" db="UniProtKB">
        <authorList>
            <consortium name="Ensembl"/>
        </authorList>
    </citation>
    <scope>IDENTIFICATION</scope>
</reference>
<reference evidence="1" key="3">
    <citation type="submission" date="2025-09" db="UniProtKB">
        <authorList>
            <consortium name="Ensembl"/>
        </authorList>
    </citation>
    <scope>IDENTIFICATION</scope>
</reference>
<keyword evidence="2" id="KW-1185">Reference proteome</keyword>
<name>A0A7N6FB92_ANATE</name>
<dbReference type="AlphaFoldDB" id="A0A7N6FB92"/>
<protein>
    <submittedName>
        <fullName evidence="1">Uncharacterized protein</fullName>
    </submittedName>
</protein>
<dbReference type="Ensembl" id="ENSATET00000064900.1">
    <property type="protein sequence ID" value="ENSATEP00000048613.1"/>
    <property type="gene ID" value="ENSATEG00000028710.1"/>
</dbReference>